<reference evidence="2 4" key="1">
    <citation type="submission" date="2016-09" db="EMBL/GenBank/DDBJ databases">
        <title>Lactobacillus reuteri KLR3005, genome sequencing and assembly.</title>
        <authorList>
            <person name="Lee J.-Y."/>
            <person name="Kim E.B."/>
            <person name="Choi Y.-J."/>
        </authorList>
    </citation>
    <scope>NUCLEOTIDE SEQUENCE [LARGE SCALE GENOMIC DNA]</scope>
    <source>
        <strain evidence="2 4">KLR3005</strain>
    </source>
</reference>
<evidence type="ECO:0000313" key="2">
    <source>
        <dbReference type="EMBL" id="OTA83040.1"/>
    </source>
</evidence>
<comment type="caution">
    <text evidence="2">The sequence shown here is derived from an EMBL/GenBank/DDBJ whole genome shotgun (WGS) entry which is preliminary data.</text>
</comment>
<accession>A0A1Y2UGT5</accession>
<dbReference type="EMBL" id="MIMU01000111">
    <property type="protein sequence ID" value="OTA83040.1"/>
    <property type="molecule type" value="Genomic_DNA"/>
</dbReference>
<dbReference type="Proteomes" id="UP000194286">
    <property type="component" value="Unassembled WGS sequence"/>
</dbReference>
<evidence type="ECO:0000313" key="3">
    <source>
        <dbReference type="Proteomes" id="UP000194219"/>
    </source>
</evidence>
<organism evidence="2 4">
    <name type="scientific">Limosilactobacillus reuteri</name>
    <name type="common">Lactobacillus reuteri</name>
    <dbReference type="NCBI Taxonomy" id="1598"/>
    <lineage>
        <taxon>Bacteria</taxon>
        <taxon>Bacillati</taxon>
        <taxon>Bacillota</taxon>
        <taxon>Bacilli</taxon>
        <taxon>Lactobacillales</taxon>
        <taxon>Lactobacillaceae</taxon>
        <taxon>Limosilactobacillus</taxon>
    </lineage>
</organism>
<dbReference type="Proteomes" id="UP000194219">
    <property type="component" value="Unassembled WGS sequence"/>
</dbReference>
<gene>
    <name evidence="2" type="ORF">BHL82_08315</name>
    <name evidence="1" type="ORF">BHL83_09055</name>
</gene>
<name>A0A1Y2UGT5_LIMRT</name>
<protein>
    <recommendedName>
        <fullName evidence="5">Bacterial mobilisation domain-containing protein</fullName>
    </recommendedName>
</protein>
<evidence type="ECO:0008006" key="5">
    <source>
        <dbReference type="Google" id="ProtNLM"/>
    </source>
</evidence>
<sequence length="181" mass="20063">MNENTRRNIIQFRLNDNELQAFNEVKKAVQADNNADAIRTMIADERLVNITAKQVSKNDRSLAQLLVKTWADLGRSSLSRAVLGLQSNEGLNAINKIQSSYNNIQAQLEGLLWSATNLTNNTNQIAHAANVALQNDPTDADVWNWVINEIQKLLPIADQLREKVSAIKIATKTTGNNNGDS</sequence>
<dbReference type="AlphaFoldDB" id="A0A1Y2UGT5"/>
<evidence type="ECO:0000313" key="1">
    <source>
        <dbReference type="EMBL" id="OTA82213.1"/>
    </source>
</evidence>
<proteinExistence type="predicted"/>
<dbReference type="EMBL" id="MIMV01000232">
    <property type="protein sequence ID" value="OTA82213.1"/>
    <property type="molecule type" value="Genomic_DNA"/>
</dbReference>
<evidence type="ECO:0000313" key="4">
    <source>
        <dbReference type="Proteomes" id="UP000194286"/>
    </source>
</evidence>
<reference evidence="1 3" key="2">
    <citation type="submission" date="2016-09" db="EMBL/GenBank/DDBJ databases">
        <title>Lactobacillus reuteri KLR3006, genome sequencing and assembly.</title>
        <authorList>
            <person name="Lee J.-Y."/>
            <person name="Kim E.B."/>
            <person name="Choi Y.-J."/>
        </authorList>
    </citation>
    <scope>NUCLEOTIDE SEQUENCE [LARGE SCALE GENOMIC DNA]</scope>
    <source>
        <strain evidence="1 3">KLR3006</strain>
    </source>
</reference>
<dbReference type="RefSeq" id="WP_086120098.1">
    <property type="nucleotide sequence ID" value="NZ_MIMI01000079.1"/>
</dbReference>